<evidence type="ECO:0000256" key="8">
    <source>
        <dbReference type="SAM" id="SignalP"/>
    </source>
</evidence>
<feature type="domain" description="Heme haloperoxidase family profile" evidence="9">
    <location>
        <begin position="73"/>
        <end position="317"/>
    </location>
</feature>
<evidence type="ECO:0000256" key="6">
    <source>
        <dbReference type="ARBA" id="ARBA00023004"/>
    </source>
</evidence>
<proteinExistence type="inferred from homology"/>
<evidence type="ECO:0000256" key="3">
    <source>
        <dbReference type="ARBA" id="ARBA00022617"/>
    </source>
</evidence>
<keyword evidence="2" id="KW-0575">Peroxidase</keyword>
<dbReference type="Pfam" id="PF01328">
    <property type="entry name" value="Peroxidase_2"/>
    <property type="match status" value="1"/>
</dbReference>
<dbReference type="GO" id="GO:0046872">
    <property type="term" value="F:metal ion binding"/>
    <property type="evidence" value="ECO:0007669"/>
    <property type="project" value="UniProtKB-KW"/>
</dbReference>
<keyword evidence="5" id="KW-0560">Oxidoreductase</keyword>
<evidence type="ECO:0000256" key="2">
    <source>
        <dbReference type="ARBA" id="ARBA00022559"/>
    </source>
</evidence>
<feature type="chain" id="PRO_5025458945" description="Heme haloperoxidase family profile domain-containing protein" evidence="8">
    <location>
        <begin position="18"/>
        <end position="425"/>
    </location>
</feature>
<dbReference type="GO" id="GO:0004601">
    <property type="term" value="F:peroxidase activity"/>
    <property type="evidence" value="ECO:0007669"/>
    <property type="project" value="UniProtKB-KW"/>
</dbReference>
<keyword evidence="11" id="KW-1185">Reference proteome</keyword>
<dbReference type="RefSeq" id="XP_033660367.1">
    <property type="nucleotide sequence ID" value="XM_033809762.1"/>
</dbReference>
<keyword evidence="8" id="KW-0732">Signal</keyword>
<evidence type="ECO:0000256" key="7">
    <source>
        <dbReference type="ARBA" id="ARBA00025795"/>
    </source>
</evidence>
<evidence type="ECO:0000313" key="11">
    <source>
        <dbReference type="Proteomes" id="UP000799537"/>
    </source>
</evidence>
<comment type="similarity">
    <text evidence="7">Belongs to the chloroperoxidase family.</text>
</comment>
<dbReference type="Proteomes" id="UP000799537">
    <property type="component" value="Unassembled WGS sequence"/>
</dbReference>
<dbReference type="EMBL" id="ML993637">
    <property type="protein sequence ID" value="KAF2159478.1"/>
    <property type="molecule type" value="Genomic_DNA"/>
</dbReference>
<name>A0A6A6BZP8_ZASCE</name>
<sequence length="425" mass="45299">MKYTSQVLLGVAPLAAAFPASVIQAVKNNPQLKARADHILQERQGSASAATLIFEPAPLFDAEQQYIDIGPGSGHEYVAPGPNDLRGPCPGLNAFANHGFLPHNGYATITQFIDATTQVVGMGVDLAGFLAVFGAVIDGDGTAWSIGGTPGPGVGGPLAGQGNGISGSHNKYESDASPCRPDLYETGNDYEAVASQFEQLINMSPNGEVTLESLTAFRSVRFDTQIKNNPYFFNGPFTGVQVQPAAYTFIYRFMANHSEDHPYGYLSYSTVATWFGMTGQPGSYVAQQGQEKIPDNWYKRANAYPYTIPYFEADLLNAAALYPKFLNIGGNLGKKDSFAGINAANLTGGVINSGDLAKGNNAACFAFQFAAQVKPDLALNLLTTLTNAIGKVTSQLACPQLQAIDDSQLMQFPGYKRSTQEGITK</sequence>
<keyword evidence="6" id="KW-0408">Iron</keyword>
<protein>
    <recommendedName>
        <fullName evidence="9">Heme haloperoxidase family profile domain-containing protein</fullName>
    </recommendedName>
</protein>
<dbReference type="InterPro" id="IPR036851">
    <property type="entry name" value="Chloroperoxidase-like_sf"/>
</dbReference>
<dbReference type="SUPFAM" id="SSF47571">
    <property type="entry name" value="Cloroperoxidase"/>
    <property type="match status" value="1"/>
</dbReference>
<dbReference type="OrthoDB" id="407298at2759"/>
<dbReference type="PANTHER" id="PTHR33577:SF1">
    <property type="entry name" value="HEME HALOPEROXIDASE FAMILY PROFILE DOMAIN-CONTAINING PROTEIN"/>
    <property type="match status" value="1"/>
</dbReference>
<feature type="signal peptide" evidence="8">
    <location>
        <begin position="1"/>
        <end position="17"/>
    </location>
</feature>
<gene>
    <name evidence="10" type="ORF">M409DRAFT_30099</name>
</gene>
<dbReference type="GeneID" id="54563034"/>
<dbReference type="InterPro" id="IPR000028">
    <property type="entry name" value="Chloroperoxidase"/>
</dbReference>
<keyword evidence="3" id="KW-0349">Heme</keyword>
<dbReference type="PANTHER" id="PTHR33577">
    <property type="entry name" value="STERIGMATOCYSTIN BIOSYNTHESIS PEROXIDASE STCC-RELATED"/>
    <property type="match status" value="1"/>
</dbReference>
<dbReference type="AlphaFoldDB" id="A0A6A6BZP8"/>
<organism evidence="10 11">
    <name type="scientific">Zasmidium cellare ATCC 36951</name>
    <dbReference type="NCBI Taxonomy" id="1080233"/>
    <lineage>
        <taxon>Eukaryota</taxon>
        <taxon>Fungi</taxon>
        <taxon>Dikarya</taxon>
        <taxon>Ascomycota</taxon>
        <taxon>Pezizomycotina</taxon>
        <taxon>Dothideomycetes</taxon>
        <taxon>Dothideomycetidae</taxon>
        <taxon>Mycosphaerellales</taxon>
        <taxon>Mycosphaerellaceae</taxon>
        <taxon>Zasmidium</taxon>
    </lineage>
</organism>
<evidence type="ECO:0000256" key="4">
    <source>
        <dbReference type="ARBA" id="ARBA00022723"/>
    </source>
</evidence>
<evidence type="ECO:0000256" key="1">
    <source>
        <dbReference type="ARBA" id="ARBA00001970"/>
    </source>
</evidence>
<keyword evidence="4" id="KW-0479">Metal-binding</keyword>
<comment type="cofactor">
    <cofactor evidence="1">
        <name>heme b</name>
        <dbReference type="ChEBI" id="CHEBI:60344"/>
    </cofactor>
</comment>
<dbReference type="PROSITE" id="PS51405">
    <property type="entry name" value="HEME_HALOPEROXIDASE"/>
    <property type="match status" value="1"/>
</dbReference>
<dbReference type="Gene3D" id="1.10.489.10">
    <property type="entry name" value="Chloroperoxidase-like"/>
    <property type="match status" value="1"/>
</dbReference>
<evidence type="ECO:0000259" key="9">
    <source>
        <dbReference type="PROSITE" id="PS51405"/>
    </source>
</evidence>
<evidence type="ECO:0000256" key="5">
    <source>
        <dbReference type="ARBA" id="ARBA00023002"/>
    </source>
</evidence>
<reference evidence="10" key="1">
    <citation type="journal article" date="2020" name="Stud. Mycol.">
        <title>101 Dothideomycetes genomes: a test case for predicting lifestyles and emergence of pathogens.</title>
        <authorList>
            <person name="Haridas S."/>
            <person name="Albert R."/>
            <person name="Binder M."/>
            <person name="Bloem J."/>
            <person name="Labutti K."/>
            <person name="Salamov A."/>
            <person name="Andreopoulos B."/>
            <person name="Baker S."/>
            <person name="Barry K."/>
            <person name="Bills G."/>
            <person name="Bluhm B."/>
            <person name="Cannon C."/>
            <person name="Castanera R."/>
            <person name="Culley D."/>
            <person name="Daum C."/>
            <person name="Ezra D."/>
            <person name="Gonzalez J."/>
            <person name="Henrissat B."/>
            <person name="Kuo A."/>
            <person name="Liang C."/>
            <person name="Lipzen A."/>
            <person name="Lutzoni F."/>
            <person name="Magnuson J."/>
            <person name="Mondo S."/>
            <person name="Nolan M."/>
            <person name="Ohm R."/>
            <person name="Pangilinan J."/>
            <person name="Park H.-J."/>
            <person name="Ramirez L."/>
            <person name="Alfaro M."/>
            <person name="Sun H."/>
            <person name="Tritt A."/>
            <person name="Yoshinaga Y."/>
            <person name="Zwiers L.-H."/>
            <person name="Turgeon B."/>
            <person name="Goodwin S."/>
            <person name="Spatafora J."/>
            <person name="Crous P."/>
            <person name="Grigoriev I."/>
        </authorList>
    </citation>
    <scope>NUCLEOTIDE SEQUENCE</scope>
    <source>
        <strain evidence="10">ATCC 36951</strain>
    </source>
</reference>
<accession>A0A6A6BZP8</accession>
<evidence type="ECO:0000313" key="10">
    <source>
        <dbReference type="EMBL" id="KAF2159478.1"/>
    </source>
</evidence>